<gene>
    <name evidence="2" type="ORF">SAMN03080615_03330</name>
</gene>
<dbReference type="OrthoDB" id="6120292at2"/>
<dbReference type="RefSeq" id="WP_091360479.1">
    <property type="nucleotide sequence ID" value="NZ_AP025284.1"/>
</dbReference>
<keyword evidence="3" id="KW-1185">Reference proteome</keyword>
<evidence type="ECO:0000313" key="3">
    <source>
        <dbReference type="Proteomes" id="UP000198749"/>
    </source>
</evidence>
<feature type="region of interest" description="Disordered" evidence="1">
    <location>
        <begin position="51"/>
        <end position="84"/>
    </location>
</feature>
<evidence type="ECO:0008006" key="4">
    <source>
        <dbReference type="Google" id="ProtNLM"/>
    </source>
</evidence>
<feature type="compositionally biased region" description="Polar residues" evidence="1">
    <location>
        <begin position="54"/>
        <end position="84"/>
    </location>
</feature>
<accession>A0A1H9K4A5</accession>
<dbReference type="AlphaFoldDB" id="A0A1H9K4A5"/>
<dbReference type="EMBL" id="FOGB01000011">
    <property type="protein sequence ID" value="SEQ93747.1"/>
    <property type="molecule type" value="Genomic_DNA"/>
</dbReference>
<protein>
    <recommendedName>
        <fullName evidence="4">Sporulation related domain-containing protein</fullName>
    </recommendedName>
</protein>
<sequence>MRWLFLLLLLVNALYLGWQLRKPEVNDTFVMPANVSRIRLLTEEDASLLLPRQSGVTPPESESLQQEVESAAESATISEPSSADETATRWCQVISGIEQASVATELQGRLAQQGLESTVVPVEVERVLAYELTLEKPVGLRGQQALLENLAALGLSAEESRVKMKPVYIIGRYGSRAELNRARNELIGLFQPDEYQVVSQDRLYDVWVETDSSVETGNKIKEVDQFFNSAIKIEKKLCKGVASTGVRD</sequence>
<dbReference type="STRING" id="355243.SAMN03080615_03330"/>
<name>A0A1H9K4A5_9GAMM</name>
<dbReference type="Proteomes" id="UP000198749">
    <property type="component" value="Unassembled WGS sequence"/>
</dbReference>
<evidence type="ECO:0000256" key="1">
    <source>
        <dbReference type="SAM" id="MobiDB-lite"/>
    </source>
</evidence>
<reference evidence="3" key="1">
    <citation type="submission" date="2016-10" db="EMBL/GenBank/DDBJ databases">
        <authorList>
            <person name="Varghese N."/>
            <person name="Submissions S."/>
        </authorList>
    </citation>
    <scope>NUCLEOTIDE SEQUENCE [LARGE SCALE GENOMIC DNA]</scope>
    <source>
        <strain evidence="3">DSM 18887</strain>
    </source>
</reference>
<evidence type="ECO:0000313" key="2">
    <source>
        <dbReference type="EMBL" id="SEQ93747.1"/>
    </source>
</evidence>
<proteinExistence type="predicted"/>
<organism evidence="2 3">
    <name type="scientific">Amphritea atlantica</name>
    <dbReference type="NCBI Taxonomy" id="355243"/>
    <lineage>
        <taxon>Bacteria</taxon>
        <taxon>Pseudomonadati</taxon>
        <taxon>Pseudomonadota</taxon>
        <taxon>Gammaproteobacteria</taxon>
        <taxon>Oceanospirillales</taxon>
        <taxon>Oceanospirillaceae</taxon>
        <taxon>Amphritea</taxon>
    </lineage>
</organism>